<evidence type="ECO:0000313" key="2">
    <source>
        <dbReference type="EMBL" id="ASC72008.1"/>
    </source>
</evidence>
<sequence>MLFKLVRGGIAGAIAFAIANVVSNLLFFQIGKPILFDPDIQSEKFIAVLFELEPLPLMFTNSPLYMAIVTVIGIVHGLVFTYIEPSFPKSTIKRGVAFAVILWALMALYFEFHTPFNMFHEPVSLLLLELFFWVMVLLVEGILISLMYGASRSPSRRR</sequence>
<protein>
    <submittedName>
        <fullName evidence="2">Uncharacterized protein</fullName>
    </submittedName>
</protein>
<evidence type="ECO:0000313" key="3">
    <source>
        <dbReference type="Proteomes" id="UP000191901"/>
    </source>
</evidence>
<keyword evidence="1" id="KW-0812">Transmembrane</keyword>
<feature type="transmembrane region" description="Helical" evidence="1">
    <location>
        <begin position="12"/>
        <end position="30"/>
    </location>
</feature>
<dbReference type="STRING" id="1641165.XM38_08835"/>
<dbReference type="Proteomes" id="UP000191901">
    <property type="component" value="Chromosome"/>
</dbReference>
<dbReference type="RefSeq" id="WP_088430202.1">
    <property type="nucleotide sequence ID" value="NZ_CP021983.2"/>
</dbReference>
<proteinExistence type="predicted"/>
<dbReference type="EMBL" id="CP021983">
    <property type="protein sequence ID" value="ASC72008.1"/>
    <property type="molecule type" value="Genomic_DNA"/>
</dbReference>
<name>A0A1Z3HNY4_9CYAN</name>
<keyword evidence="1" id="KW-0472">Membrane</keyword>
<organism evidence="2 3">
    <name type="scientific">Halomicronema hongdechloris C2206</name>
    <dbReference type="NCBI Taxonomy" id="1641165"/>
    <lineage>
        <taxon>Bacteria</taxon>
        <taxon>Bacillati</taxon>
        <taxon>Cyanobacteriota</taxon>
        <taxon>Cyanophyceae</taxon>
        <taxon>Nodosilineales</taxon>
        <taxon>Nodosilineaceae</taxon>
        <taxon>Halomicronema</taxon>
    </lineage>
</organism>
<gene>
    <name evidence="2" type="ORF">XM38_029620</name>
</gene>
<feature type="transmembrane region" description="Helical" evidence="1">
    <location>
        <begin position="95"/>
        <end position="110"/>
    </location>
</feature>
<reference evidence="2 3" key="1">
    <citation type="journal article" date="2016" name="Biochim. Biophys. Acta">
        <title>Characterization of red-shifted phycobilisomes isolated from the chlorophyll f-containing cyanobacterium Halomicronema hongdechloris.</title>
        <authorList>
            <person name="Li Y."/>
            <person name="Lin Y."/>
            <person name="Garvey C.J."/>
            <person name="Birch D."/>
            <person name="Corkery R.W."/>
            <person name="Loughlin P.C."/>
            <person name="Scheer H."/>
            <person name="Willows R.D."/>
            <person name="Chen M."/>
        </authorList>
    </citation>
    <scope>NUCLEOTIDE SEQUENCE [LARGE SCALE GENOMIC DNA]</scope>
    <source>
        <strain evidence="2 3">C2206</strain>
    </source>
</reference>
<keyword evidence="1" id="KW-1133">Transmembrane helix</keyword>
<dbReference type="AlphaFoldDB" id="A0A1Z3HNY4"/>
<dbReference type="OrthoDB" id="3361591at2"/>
<accession>A0A1Z3HNY4</accession>
<evidence type="ECO:0000256" key="1">
    <source>
        <dbReference type="SAM" id="Phobius"/>
    </source>
</evidence>
<feature type="transmembrane region" description="Helical" evidence="1">
    <location>
        <begin position="64"/>
        <end position="83"/>
    </location>
</feature>
<feature type="transmembrane region" description="Helical" evidence="1">
    <location>
        <begin position="130"/>
        <end position="150"/>
    </location>
</feature>
<keyword evidence="3" id="KW-1185">Reference proteome</keyword>
<dbReference type="KEGG" id="hhg:XM38_029620"/>